<name>A0A7N2R4C7_QUELO</name>
<dbReference type="Gramene" id="QL05p013969:mrna">
    <property type="protein sequence ID" value="QL05p013969:mrna"/>
    <property type="gene ID" value="QL05p013969"/>
</dbReference>
<dbReference type="Proteomes" id="UP000594261">
    <property type="component" value="Chromosome 5"/>
</dbReference>
<reference evidence="2" key="2">
    <citation type="submission" date="2021-01" db="UniProtKB">
        <authorList>
            <consortium name="EnsemblPlants"/>
        </authorList>
    </citation>
    <scope>IDENTIFICATION</scope>
</reference>
<evidence type="ECO:0000313" key="3">
    <source>
        <dbReference type="Proteomes" id="UP000594261"/>
    </source>
</evidence>
<reference evidence="2 3" key="1">
    <citation type="journal article" date="2016" name="G3 (Bethesda)">
        <title>First Draft Assembly and Annotation of the Genome of a California Endemic Oak Quercus lobata Nee (Fagaceae).</title>
        <authorList>
            <person name="Sork V.L."/>
            <person name="Fitz-Gibbon S.T."/>
            <person name="Puiu D."/>
            <person name="Crepeau M."/>
            <person name="Gugger P.F."/>
            <person name="Sherman R."/>
            <person name="Stevens K."/>
            <person name="Langley C.H."/>
            <person name="Pellegrini M."/>
            <person name="Salzberg S.L."/>
        </authorList>
    </citation>
    <scope>NUCLEOTIDE SEQUENCE [LARGE SCALE GENOMIC DNA]</scope>
    <source>
        <strain evidence="2 3">cv. SW786</strain>
    </source>
</reference>
<protein>
    <submittedName>
        <fullName evidence="2">Uncharacterized protein</fullName>
    </submittedName>
</protein>
<evidence type="ECO:0000313" key="2">
    <source>
        <dbReference type="EnsemblPlants" id="QL05p013969:mrna"/>
    </source>
</evidence>
<feature type="region of interest" description="Disordered" evidence="1">
    <location>
        <begin position="60"/>
        <end position="102"/>
    </location>
</feature>
<accession>A0A7N2R4C7</accession>
<sequence length="121" mass="13209">MESPDFSHDEMSQLSLKSMNLTACMGSTSHTRSDSFYFNLLLQVKVMKESPATFSALTYAPRRSVSKSQEQPVIAGPPPPPPVSETPVSSKNANENSSNKDYEVQMPSVLLMAALPNFPIS</sequence>
<organism evidence="2 3">
    <name type="scientific">Quercus lobata</name>
    <name type="common">Valley oak</name>
    <dbReference type="NCBI Taxonomy" id="97700"/>
    <lineage>
        <taxon>Eukaryota</taxon>
        <taxon>Viridiplantae</taxon>
        <taxon>Streptophyta</taxon>
        <taxon>Embryophyta</taxon>
        <taxon>Tracheophyta</taxon>
        <taxon>Spermatophyta</taxon>
        <taxon>Magnoliopsida</taxon>
        <taxon>eudicotyledons</taxon>
        <taxon>Gunneridae</taxon>
        <taxon>Pentapetalae</taxon>
        <taxon>rosids</taxon>
        <taxon>fabids</taxon>
        <taxon>Fagales</taxon>
        <taxon>Fagaceae</taxon>
        <taxon>Quercus</taxon>
    </lineage>
</organism>
<dbReference type="InParanoid" id="A0A7N2R4C7"/>
<evidence type="ECO:0000256" key="1">
    <source>
        <dbReference type="SAM" id="MobiDB-lite"/>
    </source>
</evidence>
<keyword evidence="3" id="KW-1185">Reference proteome</keyword>
<dbReference type="AlphaFoldDB" id="A0A7N2R4C7"/>
<proteinExistence type="predicted"/>
<feature type="compositionally biased region" description="Pro residues" evidence="1">
    <location>
        <begin position="75"/>
        <end position="84"/>
    </location>
</feature>
<dbReference type="EMBL" id="LRBV02000005">
    <property type="status" value="NOT_ANNOTATED_CDS"/>
    <property type="molecule type" value="Genomic_DNA"/>
</dbReference>
<dbReference type="EnsemblPlants" id="QL05p013969:mrna">
    <property type="protein sequence ID" value="QL05p013969:mrna"/>
    <property type="gene ID" value="QL05p013969"/>
</dbReference>